<dbReference type="EMBL" id="SSSN01000004">
    <property type="protein sequence ID" value="THG34672.1"/>
    <property type="molecule type" value="Genomic_DNA"/>
</dbReference>
<dbReference type="Pfam" id="PF00359">
    <property type="entry name" value="PTS_EIIA_2"/>
    <property type="match status" value="1"/>
</dbReference>
<evidence type="ECO:0000259" key="2">
    <source>
        <dbReference type="PROSITE" id="PS51094"/>
    </source>
</evidence>
<organism evidence="4 5">
    <name type="scientific">Orlajensenia flava</name>
    <dbReference type="NCBI Taxonomy" id="2565934"/>
    <lineage>
        <taxon>Bacteria</taxon>
        <taxon>Bacillati</taxon>
        <taxon>Actinomycetota</taxon>
        <taxon>Actinomycetes</taxon>
        <taxon>Micrococcales</taxon>
        <taxon>Microbacteriaceae</taxon>
        <taxon>Orlajensenia</taxon>
    </lineage>
</organism>
<reference evidence="4 5" key="1">
    <citation type="submission" date="2019-04" db="EMBL/GenBank/DDBJ databases">
        <authorList>
            <person name="Jiang L."/>
        </authorList>
    </citation>
    <scope>NUCLEOTIDE SEQUENCE [LARGE SCALE GENOMIC DNA]</scope>
    <source>
        <strain evidence="4 5">YIM 131861</strain>
    </source>
</reference>
<dbReference type="PANTHER" id="PTHR30185:SF12">
    <property type="entry name" value="TRANSCRIPTIONAL REGULATOR MANR"/>
    <property type="match status" value="1"/>
</dbReference>
<dbReference type="Proteomes" id="UP000307380">
    <property type="component" value="Unassembled WGS sequence"/>
</dbReference>
<name>A0A4S4FX20_9MICO</name>
<dbReference type="PROSITE" id="PS51094">
    <property type="entry name" value="PTS_EIIA_TYPE_2"/>
    <property type="match status" value="1"/>
</dbReference>
<evidence type="ECO:0000313" key="5">
    <source>
        <dbReference type="Proteomes" id="UP000307380"/>
    </source>
</evidence>
<dbReference type="InterPro" id="IPR036390">
    <property type="entry name" value="WH_DNA-bd_sf"/>
</dbReference>
<dbReference type="SUPFAM" id="SSF63520">
    <property type="entry name" value="PTS-regulatory domain, PRD"/>
    <property type="match status" value="1"/>
</dbReference>
<evidence type="ECO:0000259" key="3">
    <source>
        <dbReference type="PROSITE" id="PS51372"/>
    </source>
</evidence>
<dbReference type="Gene3D" id="1.10.1790.10">
    <property type="entry name" value="PRD domain"/>
    <property type="match status" value="1"/>
</dbReference>
<feature type="domain" description="PTS EIIA type-2" evidence="2">
    <location>
        <begin position="497"/>
        <end position="637"/>
    </location>
</feature>
<keyword evidence="1" id="KW-0677">Repeat</keyword>
<accession>A0A4S4FX20</accession>
<dbReference type="InterPro" id="IPR050661">
    <property type="entry name" value="BglG_antiterminators"/>
</dbReference>
<protein>
    <submittedName>
        <fullName evidence="4">Transcription antiterminator</fullName>
    </submittedName>
</protein>
<dbReference type="AlphaFoldDB" id="A0A4S4FX20"/>
<dbReference type="InterPro" id="IPR002178">
    <property type="entry name" value="PTS_EIIA_type-2_dom"/>
</dbReference>
<dbReference type="SUPFAM" id="SSF46785">
    <property type="entry name" value="Winged helix' DNA-binding domain"/>
    <property type="match status" value="1"/>
</dbReference>
<dbReference type="InterPro" id="IPR016152">
    <property type="entry name" value="PTrfase/Anion_transptr"/>
</dbReference>
<dbReference type="Gene3D" id="3.40.930.10">
    <property type="entry name" value="Mannitol-specific EII, Chain A"/>
    <property type="match status" value="1"/>
</dbReference>
<dbReference type="PANTHER" id="PTHR30185">
    <property type="entry name" value="CRYPTIC BETA-GLUCOSIDE BGL OPERON ANTITERMINATOR"/>
    <property type="match status" value="1"/>
</dbReference>
<dbReference type="OrthoDB" id="3710983at2"/>
<dbReference type="InterPro" id="IPR036634">
    <property type="entry name" value="PRD_sf"/>
</dbReference>
<dbReference type="GO" id="GO:0006355">
    <property type="term" value="P:regulation of DNA-templated transcription"/>
    <property type="evidence" value="ECO:0007669"/>
    <property type="project" value="InterPro"/>
</dbReference>
<sequence>MVARGKDDAVSDRQERMLDLLARSDRPMTAAELSERLGVTPRSVRNYVSAINSDGRELVQSGSDGYRIDAAAYAGLRSEIAVASTAPGGRVARLLRMLTDRSDGIDVFQAAEEFHISESTLEGDLTKARARLDGTGLALRRTASTVVLEGTETARRRLIGALFREESFRDILGIEAIQLAFPTARLGEFKTDLIERLEGAGATINEYGLSNVLLHISIAVDRVRRHHQLEAAGPAVSADDNAAMLAELVATHFDVRLDGEDLAYLSYLVRSRVATEAPRADASAAGLLRPEDVAALRAIVVRAGGEFLVDLDDEEFLVRLALHVRNLVARAATSSYSRNPLTGSIKSGYPMTYELAVYIARELQETRGIRINDDEIAYIAMHVGALVEQRRKRDDDAVGATIVSPAYYDLHLAVLQRISAMFPTDLVVESLVTRTDIDWSRLDGDIVISTVEPPVATDRVVVVAPFVSDVDAERIRSAIARTRRVRRRARLTQELTQYFDERLFFRNLGMRDPEAMIRLLGERMAATGVIDQAYIDGAIDRERLSSTAFTEGLAVPHALAMTAARTTIAIVLDEQPMDWAGTGVNVVAFIAFSESDRARFQSVFDQFVEVFSERSAVQSLLRDAVDFPSFITALVHVMES</sequence>
<dbReference type="Pfam" id="PF00874">
    <property type="entry name" value="PRD"/>
    <property type="match status" value="1"/>
</dbReference>
<dbReference type="Gene3D" id="1.10.10.10">
    <property type="entry name" value="Winged helix-like DNA-binding domain superfamily/Winged helix DNA-binding domain"/>
    <property type="match status" value="1"/>
</dbReference>
<comment type="caution">
    <text evidence="4">The sequence shown here is derived from an EMBL/GenBank/DDBJ whole genome shotgun (WGS) entry which is preliminary data.</text>
</comment>
<evidence type="ECO:0000256" key="1">
    <source>
        <dbReference type="ARBA" id="ARBA00022737"/>
    </source>
</evidence>
<evidence type="ECO:0000313" key="4">
    <source>
        <dbReference type="EMBL" id="THG34672.1"/>
    </source>
</evidence>
<dbReference type="InterPro" id="IPR036388">
    <property type="entry name" value="WH-like_DNA-bd_sf"/>
</dbReference>
<gene>
    <name evidence="4" type="ORF">E6C70_07590</name>
</gene>
<dbReference type="SUPFAM" id="SSF55804">
    <property type="entry name" value="Phoshotransferase/anion transport protein"/>
    <property type="match status" value="1"/>
</dbReference>
<feature type="domain" description="PRD" evidence="3">
    <location>
        <begin position="287"/>
        <end position="393"/>
    </location>
</feature>
<dbReference type="PROSITE" id="PS51372">
    <property type="entry name" value="PRD_2"/>
    <property type="match status" value="1"/>
</dbReference>
<keyword evidence="5" id="KW-1185">Reference proteome</keyword>
<dbReference type="InterPro" id="IPR013196">
    <property type="entry name" value="HTH_11"/>
</dbReference>
<proteinExistence type="predicted"/>
<dbReference type="InterPro" id="IPR011608">
    <property type="entry name" value="PRD"/>
</dbReference>
<dbReference type="Pfam" id="PF08279">
    <property type="entry name" value="HTH_11"/>
    <property type="match status" value="1"/>
</dbReference>